<proteinExistence type="predicted"/>
<keyword evidence="2" id="KW-0560">Oxidoreductase</keyword>
<dbReference type="SUPFAM" id="SSF51735">
    <property type="entry name" value="NAD(P)-binding Rossmann-fold domains"/>
    <property type="match status" value="1"/>
</dbReference>
<dbReference type="InterPro" id="IPR011032">
    <property type="entry name" value="GroES-like_sf"/>
</dbReference>
<accession>A0ABW4BV41</accession>
<reference evidence="5" key="1">
    <citation type="journal article" date="2019" name="Int. J. Syst. Evol. Microbiol.">
        <title>The Global Catalogue of Microorganisms (GCM) 10K type strain sequencing project: providing services to taxonomists for standard genome sequencing and annotation.</title>
        <authorList>
            <consortium name="The Broad Institute Genomics Platform"/>
            <consortium name="The Broad Institute Genome Sequencing Center for Infectious Disease"/>
            <person name="Wu L."/>
            <person name="Ma J."/>
        </authorList>
    </citation>
    <scope>NUCLEOTIDE SEQUENCE [LARGE SCALE GENOMIC DNA]</scope>
    <source>
        <strain evidence="5">CCM 8936</strain>
    </source>
</reference>
<dbReference type="SUPFAM" id="SSF50129">
    <property type="entry name" value="GroES-like"/>
    <property type="match status" value="1"/>
</dbReference>
<evidence type="ECO:0000256" key="2">
    <source>
        <dbReference type="ARBA" id="ARBA00023002"/>
    </source>
</evidence>
<sequence length="334" mass="37093">MFKYKRREYYNIKFPLTNGRKAVVVSEPGPSSVLKYSDVPTPKVKVGWSLVKVKGFGINHSEIFTREGKSPSVEFPRILGIEVVGEVFESTTSNLSIGQKVMSFMGEMGRAYDGSYAEYVLLPNDQIYPIQSKLSWDKLAAIPETFYTAYGSLVGLRIKDNDELLIRAGTSGVGVAAAKLAKAMGKIIVSSTTRDLSKTGLLKRIGVDKVIFDKNGTLQTESKFDKILDLMGPRTVSDSLTMLKKFGIVSSTGQLGEIWTLNDFDPIMKIPNNCYLTSFYSGQIDKQLLQDLLDLIEIKRIDVAPTKIYKLSEVQRAHDFLESKNSFGKAVVIV</sequence>
<evidence type="ECO:0000259" key="3">
    <source>
        <dbReference type="SMART" id="SM00829"/>
    </source>
</evidence>
<dbReference type="Gene3D" id="3.40.50.720">
    <property type="entry name" value="NAD(P)-binding Rossmann-like Domain"/>
    <property type="match status" value="1"/>
</dbReference>
<keyword evidence="1" id="KW-0521">NADP</keyword>
<gene>
    <name evidence="4" type="ORF">ACFQ42_03560</name>
</gene>
<evidence type="ECO:0000313" key="4">
    <source>
        <dbReference type="EMBL" id="MFD1417839.1"/>
    </source>
</evidence>
<feature type="domain" description="Enoyl reductase (ER)" evidence="3">
    <location>
        <begin position="29"/>
        <end position="332"/>
    </location>
</feature>
<keyword evidence="5" id="KW-1185">Reference proteome</keyword>
<dbReference type="InterPro" id="IPR020843">
    <property type="entry name" value="ER"/>
</dbReference>
<dbReference type="PANTHER" id="PTHR48106">
    <property type="entry name" value="QUINONE OXIDOREDUCTASE PIG3-RELATED"/>
    <property type="match status" value="1"/>
</dbReference>
<protein>
    <submittedName>
        <fullName evidence="4">Zinc-binding dehydrogenase</fullName>
    </submittedName>
</protein>
<dbReference type="RefSeq" id="WP_377769509.1">
    <property type="nucleotide sequence ID" value="NZ_JBHTOI010000022.1"/>
</dbReference>
<dbReference type="InterPro" id="IPR036291">
    <property type="entry name" value="NAD(P)-bd_dom_sf"/>
</dbReference>
<dbReference type="Proteomes" id="UP001597251">
    <property type="component" value="Unassembled WGS sequence"/>
</dbReference>
<organism evidence="4 5">
    <name type="scientific">Companilactobacillus keshanensis</name>
    <dbReference type="NCBI Taxonomy" id="2486003"/>
    <lineage>
        <taxon>Bacteria</taxon>
        <taxon>Bacillati</taxon>
        <taxon>Bacillota</taxon>
        <taxon>Bacilli</taxon>
        <taxon>Lactobacillales</taxon>
        <taxon>Lactobacillaceae</taxon>
        <taxon>Companilactobacillus</taxon>
    </lineage>
</organism>
<evidence type="ECO:0000313" key="5">
    <source>
        <dbReference type="Proteomes" id="UP001597251"/>
    </source>
</evidence>
<name>A0ABW4BV41_9LACO</name>
<dbReference type="InterPro" id="IPR013154">
    <property type="entry name" value="ADH-like_N"/>
</dbReference>
<evidence type="ECO:0000256" key="1">
    <source>
        <dbReference type="ARBA" id="ARBA00022857"/>
    </source>
</evidence>
<dbReference type="EMBL" id="JBHTOI010000022">
    <property type="protein sequence ID" value="MFD1417839.1"/>
    <property type="molecule type" value="Genomic_DNA"/>
</dbReference>
<dbReference type="SMART" id="SM00829">
    <property type="entry name" value="PKS_ER"/>
    <property type="match status" value="1"/>
</dbReference>
<dbReference type="Pfam" id="PF08240">
    <property type="entry name" value="ADH_N"/>
    <property type="match status" value="1"/>
</dbReference>
<comment type="caution">
    <text evidence="4">The sequence shown here is derived from an EMBL/GenBank/DDBJ whole genome shotgun (WGS) entry which is preliminary data.</text>
</comment>
<dbReference type="Gene3D" id="3.90.180.10">
    <property type="entry name" value="Medium-chain alcohol dehydrogenases, catalytic domain"/>
    <property type="match status" value="1"/>
</dbReference>
<dbReference type="PANTHER" id="PTHR48106:SF18">
    <property type="entry name" value="QUINONE OXIDOREDUCTASE PIG3"/>
    <property type="match status" value="1"/>
</dbReference>
<dbReference type="Pfam" id="PF13602">
    <property type="entry name" value="ADH_zinc_N_2"/>
    <property type="match status" value="1"/>
</dbReference>